<gene>
    <name evidence="1" type="ORF">ABLG96_10180</name>
</gene>
<proteinExistence type="predicted"/>
<sequence length="116" mass="12431">MSGPEDTQSGSPGPTVGLCDLRVVVDRIEGRSVCGLRPGDAFVVTGSSRLSIQGGGHFCLYALAAVLPMLPANQRPLPAGDWMRGDVEVACPDPEERLIMRIERGDVRELARDELT</sequence>
<organism evidence="1">
    <name type="scientific">Nakamurella sp. A5-74</name>
    <dbReference type="NCBI Taxonomy" id="3158264"/>
    <lineage>
        <taxon>Bacteria</taxon>
        <taxon>Bacillati</taxon>
        <taxon>Actinomycetota</taxon>
        <taxon>Actinomycetes</taxon>
        <taxon>Nakamurellales</taxon>
        <taxon>Nakamurellaceae</taxon>
        <taxon>Nakamurella</taxon>
    </lineage>
</organism>
<reference evidence="1" key="1">
    <citation type="submission" date="2024-05" db="EMBL/GenBank/DDBJ databases">
        <authorList>
            <person name="Cai S.Y."/>
            <person name="Jin L.M."/>
            <person name="Li H.R."/>
        </authorList>
    </citation>
    <scope>NUCLEOTIDE SEQUENCE</scope>
    <source>
        <strain evidence="1">A5-74</strain>
    </source>
</reference>
<evidence type="ECO:0000313" key="1">
    <source>
        <dbReference type="EMBL" id="XCG65606.1"/>
    </source>
</evidence>
<name>A0AAU8DUR4_9ACTN</name>
<dbReference type="AlphaFoldDB" id="A0AAU8DUR4"/>
<accession>A0AAU8DUR4</accession>
<dbReference type="EMBL" id="CP159218">
    <property type="protein sequence ID" value="XCG65606.1"/>
    <property type="molecule type" value="Genomic_DNA"/>
</dbReference>
<protein>
    <submittedName>
        <fullName evidence="1">TIGR04076 family protein</fullName>
    </submittedName>
</protein>
<dbReference type="RefSeq" id="WP_353651211.1">
    <property type="nucleotide sequence ID" value="NZ_CP159218.1"/>
</dbReference>
<dbReference type="NCBIfam" id="TIGR04076">
    <property type="entry name" value="TIGR04076 family protein"/>
    <property type="match status" value="1"/>
</dbReference>
<dbReference type="InterPro" id="IPR023811">
    <property type="entry name" value="CHP04076"/>
</dbReference>